<evidence type="ECO:0000256" key="1">
    <source>
        <dbReference type="SAM" id="MobiDB-lite"/>
    </source>
</evidence>
<sequence>MWQHLKAKCAPQNKHNERTKMTNSRNAESDDQTLQILTTLLERVSASTKRTREGQVTYVIGNNGTGKSRILGELAEHLKNAKPARSVACISNSIYDRFKYGDSGLIRYLGARNAPNAVFHSAIERQLSRFILQSMLLDRRLFTRLSEAVHMDLSFSLGRDVEMEVKKLLDFDLTQTRTRGRGKGKARTHADLLTSRPLAMLKRIAEGDGRFDHLTEAQLPVFLRYLDLTLDIDLHVRLPDGSSIGFKDLSTGEQNRTLLFAKILSAMEEGAVFLIDEPEISLHLHWQMEFHRTLMKLVSGLRRFHVVVATHAPIIISEAARIDQNRQRNVVMVLRRVLSDGDTPGEQPPGSAPVTCDIHTFTDVASHEQLVLRYFQTAPYHAHEVSFQIADAVLRVAEDAGAHRRGAEELLREIRNAVGLSDEAKAQIDSAIELIQEKLVPSIQRALVPSTKETV</sequence>
<dbReference type="InterPro" id="IPR051396">
    <property type="entry name" value="Bact_Antivir_Def_Nuclease"/>
</dbReference>
<gene>
    <name evidence="3" type="ordered locus">Bphy_7321</name>
</gene>
<accession>B2JXE8</accession>
<dbReference type="AlphaFoldDB" id="B2JXE8"/>
<evidence type="ECO:0000313" key="4">
    <source>
        <dbReference type="Proteomes" id="UP000001192"/>
    </source>
</evidence>
<keyword evidence="3" id="KW-0614">Plasmid</keyword>
<evidence type="ECO:0000313" key="3">
    <source>
        <dbReference type="EMBL" id="ACC76306.1"/>
    </source>
</evidence>
<dbReference type="eggNOG" id="COG4637">
    <property type="taxonomic scope" value="Bacteria"/>
</dbReference>
<dbReference type="PANTHER" id="PTHR43581:SF4">
    <property type="entry name" value="ATP_GTP PHOSPHATASE"/>
    <property type="match status" value="1"/>
</dbReference>
<dbReference type="Gene3D" id="3.40.50.300">
    <property type="entry name" value="P-loop containing nucleotide triphosphate hydrolases"/>
    <property type="match status" value="1"/>
</dbReference>
<feature type="domain" description="AAA+ ATPase" evidence="2">
    <location>
        <begin position="53"/>
        <end position="336"/>
    </location>
</feature>
<evidence type="ECO:0000259" key="2">
    <source>
        <dbReference type="SMART" id="SM00382"/>
    </source>
</evidence>
<proteinExistence type="predicted"/>
<dbReference type="InterPro" id="IPR041685">
    <property type="entry name" value="AAA_GajA/Old/RecF-like"/>
</dbReference>
<protein>
    <submittedName>
        <fullName evidence="3">AAA ATPase</fullName>
    </submittedName>
</protein>
<dbReference type="EMBL" id="CP001046">
    <property type="protein sequence ID" value="ACC76306.1"/>
    <property type="molecule type" value="Genomic_DNA"/>
</dbReference>
<dbReference type="PANTHER" id="PTHR43581">
    <property type="entry name" value="ATP/GTP PHOSPHATASE"/>
    <property type="match status" value="1"/>
</dbReference>
<organism evidence="3 4">
    <name type="scientific">Paraburkholderia phymatum (strain DSM 17167 / CIP 108236 / LMG 21445 / STM815)</name>
    <name type="common">Burkholderia phymatum</name>
    <dbReference type="NCBI Taxonomy" id="391038"/>
    <lineage>
        <taxon>Bacteria</taxon>
        <taxon>Pseudomonadati</taxon>
        <taxon>Pseudomonadota</taxon>
        <taxon>Betaproteobacteria</taxon>
        <taxon>Burkholderiales</taxon>
        <taxon>Burkholderiaceae</taxon>
        <taxon>Paraburkholderia</taxon>
    </lineage>
</organism>
<dbReference type="InterPro" id="IPR027417">
    <property type="entry name" value="P-loop_NTPase"/>
</dbReference>
<dbReference type="InterPro" id="IPR003593">
    <property type="entry name" value="AAA+_ATPase"/>
</dbReference>
<reference evidence="4" key="1">
    <citation type="journal article" date="2014" name="Stand. Genomic Sci.">
        <title>Complete genome sequence of Burkholderia phymatum STM815(T), a broad host range and efficient nitrogen-fixing symbiont of Mimosa species.</title>
        <authorList>
            <person name="Moulin L."/>
            <person name="Klonowska A."/>
            <person name="Caroline B."/>
            <person name="Booth K."/>
            <person name="Vriezen J.A."/>
            <person name="Melkonian R."/>
            <person name="James E.K."/>
            <person name="Young J.P."/>
            <person name="Bena G."/>
            <person name="Hauser L."/>
            <person name="Land M."/>
            <person name="Kyrpides N."/>
            <person name="Bruce D."/>
            <person name="Chain P."/>
            <person name="Copeland A."/>
            <person name="Pitluck S."/>
            <person name="Woyke T."/>
            <person name="Lizotte-Waniewski M."/>
            <person name="Bristow J."/>
            <person name="Riley M."/>
        </authorList>
    </citation>
    <scope>NUCLEOTIDE SEQUENCE [LARGE SCALE GENOMIC DNA]</scope>
    <source>
        <strain evidence="4">DSM 17167 / CIP 108236 / LMG 21445 / STM815</strain>
        <plasmid evidence="4">Plasmid pBPHY02</plasmid>
    </source>
</reference>
<dbReference type="SMART" id="SM00382">
    <property type="entry name" value="AAA"/>
    <property type="match status" value="1"/>
</dbReference>
<dbReference type="SUPFAM" id="SSF52540">
    <property type="entry name" value="P-loop containing nucleoside triphosphate hydrolases"/>
    <property type="match status" value="1"/>
</dbReference>
<dbReference type="KEGG" id="bph:Bphy_7321"/>
<dbReference type="Proteomes" id="UP000001192">
    <property type="component" value="Plasmid pBPHY02"/>
</dbReference>
<name>B2JXE8_PARP8</name>
<geneLocation type="plasmid" evidence="3 4">
    <name>pBPHY02</name>
</geneLocation>
<dbReference type="HOGENOM" id="CLU_600890_0_0_4"/>
<dbReference type="Pfam" id="PF13175">
    <property type="entry name" value="AAA_15"/>
    <property type="match status" value="1"/>
</dbReference>
<feature type="region of interest" description="Disordered" evidence="1">
    <location>
        <begin position="1"/>
        <end position="29"/>
    </location>
</feature>
<keyword evidence="4" id="KW-1185">Reference proteome</keyword>